<dbReference type="Proteomes" id="UP000051302">
    <property type="component" value="Unassembled WGS sequence"/>
</dbReference>
<dbReference type="STRING" id="1423774.FD31_GL001347"/>
<name>A0A0R1WB78_9LACO</name>
<evidence type="ECO:0000313" key="3">
    <source>
        <dbReference type="Proteomes" id="UP000051302"/>
    </source>
</evidence>
<comment type="caution">
    <text evidence="2">The sequence shown here is derived from an EMBL/GenBank/DDBJ whole genome shotgun (WGS) entry which is preliminary data.</text>
</comment>
<gene>
    <name evidence="2" type="ORF">FD31_GL001347</name>
</gene>
<organism evidence="2 3">
    <name type="scientific">Companilactobacillus nantensis DSM 16982</name>
    <dbReference type="NCBI Taxonomy" id="1423774"/>
    <lineage>
        <taxon>Bacteria</taxon>
        <taxon>Bacillati</taxon>
        <taxon>Bacillota</taxon>
        <taxon>Bacilli</taxon>
        <taxon>Lactobacillales</taxon>
        <taxon>Lactobacillaceae</taxon>
        <taxon>Companilactobacillus</taxon>
    </lineage>
</organism>
<dbReference type="Gene3D" id="3.40.1140.10">
    <property type="match status" value="1"/>
</dbReference>
<evidence type="ECO:0000313" key="2">
    <source>
        <dbReference type="EMBL" id="KRM15224.1"/>
    </source>
</evidence>
<feature type="coiled-coil region" evidence="1">
    <location>
        <begin position="449"/>
        <end position="483"/>
    </location>
</feature>
<reference evidence="2 3" key="1">
    <citation type="journal article" date="2015" name="Genome Announc.">
        <title>Expanding the biotechnology potential of lactobacilli through comparative genomics of 213 strains and associated genera.</title>
        <authorList>
            <person name="Sun Z."/>
            <person name="Harris H.M."/>
            <person name="McCann A."/>
            <person name="Guo C."/>
            <person name="Argimon S."/>
            <person name="Zhang W."/>
            <person name="Yang X."/>
            <person name="Jeffery I.B."/>
            <person name="Cooney J.C."/>
            <person name="Kagawa T.F."/>
            <person name="Liu W."/>
            <person name="Song Y."/>
            <person name="Salvetti E."/>
            <person name="Wrobel A."/>
            <person name="Rasinkangas P."/>
            <person name="Parkhill J."/>
            <person name="Rea M.C."/>
            <person name="O'Sullivan O."/>
            <person name="Ritari J."/>
            <person name="Douillard F.P."/>
            <person name="Paul Ross R."/>
            <person name="Yang R."/>
            <person name="Briner A.E."/>
            <person name="Felis G.E."/>
            <person name="de Vos W.M."/>
            <person name="Barrangou R."/>
            <person name="Klaenhammer T.R."/>
            <person name="Caufield P.W."/>
            <person name="Cui Y."/>
            <person name="Zhang H."/>
            <person name="O'Toole P.W."/>
        </authorList>
    </citation>
    <scope>NUCLEOTIDE SEQUENCE [LARGE SCALE GENOMIC DNA]</scope>
    <source>
        <strain evidence="2 3">DSM 16982</strain>
    </source>
</reference>
<dbReference type="Pfam" id="PF13558">
    <property type="entry name" value="SbcC_Walker_B"/>
    <property type="match status" value="1"/>
</dbReference>
<keyword evidence="1" id="KW-0175">Coiled coil</keyword>
<dbReference type="SUPFAM" id="SSF52540">
    <property type="entry name" value="P-loop containing nucleoside triphosphate hydrolases"/>
    <property type="match status" value="1"/>
</dbReference>
<evidence type="ECO:0008006" key="4">
    <source>
        <dbReference type="Google" id="ProtNLM"/>
    </source>
</evidence>
<proteinExistence type="predicted"/>
<feature type="coiled-coil region" evidence="1">
    <location>
        <begin position="551"/>
        <end position="578"/>
    </location>
</feature>
<dbReference type="NCBIfam" id="TIGR02680">
    <property type="entry name" value="TIGR02680 family protein"/>
    <property type="match status" value="1"/>
</dbReference>
<protein>
    <recommendedName>
        <fullName evidence="4">TIGR02680 family protein</fullName>
    </recommendedName>
</protein>
<accession>A0A0R1WB78</accession>
<dbReference type="EMBL" id="AZFV01000025">
    <property type="protein sequence ID" value="KRM15224.1"/>
    <property type="molecule type" value="Genomic_DNA"/>
</dbReference>
<keyword evidence="3" id="KW-1185">Reference proteome</keyword>
<feature type="coiled-coil region" evidence="1">
    <location>
        <begin position="277"/>
        <end position="396"/>
    </location>
</feature>
<evidence type="ECO:0000256" key="1">
    <source>
        <dbReference type="SAM" id="Coils"/>
    </source>
</evidence>
<dbReference type="InterPro" id="IPR013496">
    <property type="entry name" value="CHP02680"/>
</dbReference>
<feature type="coiled-coil region" evidence="1">
    <location>
        <begin position="860"/>
        <end position="887"/>
    </location>
</feature>
<dbReference type="InterPro" id="IPR027417">
    <property type="entry name" value="P-loop_NTPase"/>
</dbReference>
<dbReference type="PATRIC" id="fig|1423774.3.peg.1399"/>
<dbReference type="Gene3D" id="3.40.50.300">
    <property type="entry name" value="P-loop containing nucleotide triphosphate hydrolases"/>
    <property type="match status" value="1"/>
</dbReference>
<sequence length="1361" mass="158340">MENKFVLNRLGLINFWYYQNQVFELSDGHLLFRGRNGAGKSITMQSLMPILLDGNVEPSRLDSFGSRDKKMIDYFLGDEDVNGKDKEGVGYLWAEYKIGEQYITTGIGMRGGRKSTNLNRWYFVINDGRRIGSDFSLMINETTNSAITLSKKQLRNRLEGSGQVFNSQKEYANYISENIFGFKNIDDLENTIKLLIQLRNPKLNNDLKPAKLEGILSDSLPSLTEDNVQDSARTLDQIDQSNANIDHNEYQKKELQPLLKAYTNYRRHQLVALAHVTENHLQQAEKLTRKFSQLNSKRREIENKRNSINESNIELDRELDSNIQLKEKLAGNEGFNLVEEAKKLRQKLSQMNQNENNKNDRILIYEGDIKKLQDKISDLKKKETNYEENLTQISKTLEYLAVKSGFYKQHKQVFLVASDYPSVDIVQWKKESIENLDCLEKIVNKYQECEWIQKNVDQLDRQLEDENKKLNDYKMKQRNLESKYSEELFDLKQMFQKYSDSLKFEIDKDVVGIIQTNLDKIYTIDMPRLSKVIEPLIDVFNEKKGIIQNAIQEINYNIDNVNVEIEELQTEQDEIRAQKYPVPERLHYRKKIRQNQKLIPFYQLLKFKENVDTSTINQIEGALLESGILDGLVSQDGVITIGDTTLKANPKMFMPTLMDYLKPDIDVTTAIPESLIYDLLSSIAVNKDSTDVDVVITPDGEFQVGILVGKAKDNYEAQFIGATAQERFRKARIDNLQKRIDDKLIQLKKLENSLTEKGNQIDTLEKDIVRIPKDDNLSLLKFQLEDVNRNIESQTKTTIDFSERLEHKKEELQYYFLEIKQLSKNYQTISKSKSAFESAKNGMQQYVNSINDWNKELSHISNLIERIKDLEESLIRMNKELAVRQKELSQLISDIKDIQFEIKVNEDRQRIAGNLDTINRRLVEIGERIDQIKYVQKENSVKLQDLAGRSEKTKINIVNLQKKLDFECPFSKLLVETLNQELYLEVGSNQDLQKEFKDNLISDEAIDSETLNHDIEIMNSKFSAQSNSLLNFRPRQKARDTLDVPDWIKNFPKNRGDIDFWKLYLNHHQEVLVELSGIDELITKLDHQLKEQMQVNLEAMTEAEEKLFREIIFDSLGEVIRQNINKAQDWIVDMNQILSQQENNSNLKLSIKWEIKPSDELSNNENQEGVALLKKDPKVLNHQDLSKIKTFLNSKINEKRIAYEDHGQEIQMTKILRDALDYRNWFQFRIFYTQNGKNKRQLTKVVFNKLSGGEKAITMYTPLFVAMSARYNNARKNAPRIITLDEAFAGIDESNISQLFKTIDQLGFNYIMTSQQLQAEYDTVPSLNTYELLRDKGKDGDLVTAIQLHWDGKERVENNGQ</sequence>
<feature type="coiled-coil region" evidence="1">
    <location>
        <begin position="733"/>
        <end position="767"/>
    </location>
</feature>
<dbReference type="RefSeq" id="WP_147007380.1">
    <property type="nucleotide sequence ID" value="NZ_AZFV01000025.1"/>
</dbReference>